<keyword evidence="6 10" id="KW-0865">Zymogen</keyword>
<dbReference type="RefSeq" id="WP_382423139.1">
    <property type="nucleotide sequence ID" value="NZ_JBHSCW010000008.1"/>
</dbReference>
<keyword evidence="4 10" id="KW-0745">Spermidine biosynthesis</keyword>
<dbReference type="Proteomes" id="UP001595799">
    <property type="component" value="Unassembled WGS sequence"/>
</dbReference>
<dbReference type="InterPro" id="IPR042286">
    <property type="entry name" value="AdoMetDC_C"/>
</dbReference>
<reference evidence="13" key="1">
    <citation type="journal article" date="2019" name="Int. J. Syst. Evol. Microbiol.">
        <title>The Global Catalogue of Microorganisms (GCM) 10K type strain sequencing project: providing services to taxonomists for standard genome sequencing and annotation.</title>
        <authorList>
            <consortium name="The Broad Institute Genomics Platform"/>
            <consortium name="The Broad Institute Genome Sequencing Center for Infectious Disease"/>
            <person name="Wu L."/>
            <person name="Ma J."/>
        </authorList>
    </citation>
    <scope>NUCLEOTIDE SEQUENCE [LARGE SCALE GENOMIC DNA]</scope>
    <source>
        <strain evidence="13">CECT 8472</strain>
    </source>
</reference>
<evidence type="ECO:0000256" key="10">
    <source>
        <dbReference type="HAMAP-Rule" id="MF_00464"/>
    </source>
</evidence>
<evidence type="ECO:0000256" key="6">
    <source>
        <dbReference type="ARBA" id="ARBA00023145"/>
    </source>
</evidence>
<evidence type="ECO:0000256" key="1">
    <source>
        <dbReference type="ARBA" id="ARBA00022691"/>
    </source>
</evidence>
<dbReference type="Pfam" id="PF02675">
    <property type="entry name" value="AdoMet_dc"/>
    <property type="match status" value="1"/>
</dbReference>
<evidence type="ECO:0000313" key="13">
    <source>
        <dbReference type="Proteomes" id="UP001595799"/>
    </source>
</evidence>
<feature type="active site" description="Proton acceptor; for processing activity" evidence="10">
    <location>
        <position position="127"/>
    </location>
</feature>
<dbReference type="Gene3D" id="3.30.160.750">
    <property type="match status" value="1"/>
</dbReference>
<dbReference type="EC" id="4.1.1.50" evidence="10"/>
<dbReference type="InterPro" id="IPR017716">
    <property type="entry name" value="S-AdoMet_deCOase_pro-enz"/>
</dbReference>
<evidence type="ECO:0000256" key="7">
    <source>
        <dbReference type="ARBA" id="ARBA00023239"/>
    </source>
</evidence>
<accession>A0ABV8UN99</accession>
<keyword evidence="1 10" id="KW-0949">S-adenosyl-L-methionine</keyword>
<feature type="chain" id="PRO_5044942581" description="S-adenosylmethionine decarboxylase alpha chain" evidence="10">
    <location>
        <begin position="122"/>
        <end position="174"/>
    </location>
</feature>
<feature type="modified residue" description="Pyruvic acid (Ser); by autocatalysis" evidence="10">
    <location>
        <position position="122"/>
    </location>
</feature>
<keyword evidence="9 10" id="KW-0670">Pyruvate</keyword>
<evidence type="ECO:0000256" key="11">
    <source>
        <dbReference type="SAM" id="MobiDB-lite"/>
    </source>
</evidence>
<comment type="catalytic activity">
    <reaction evidence="10">
        <text>S-adenosyl-L-methionine + H(+) = S-adenosyl 3-(methylsulfanyl)propylamine + CO2</text>
        <dbReference type="Rhea" id="RHEA:15981"/>
        <dbReference type="ChEBI" id="CHEBI:15378"/>
        <dbReference type="ChEBI" id="CHEBI:16526"/>
        <dbReference type="ChEBI" id="CHEBI:57443"/>
        <dbReference type="ChEBI" id="CHEBI:59789"/>
        <dbReference type="EC" id="4.1.1.50"/>
    </reaction>
</comment>
<comment type="cofactor">
    <cofactor evidence="10">
        <name>pyruvate</name>
        <dbReference type="ChEBI" id="CHEBI:15361"/>
    </cofactor>
    <text evidence="10">Binds 1 pyruvoyl group covalently per subunit.</text>
</comment>
<name>A0ABV8UN99_9PROT</name>
<keyword evidence="2 10" id="KW-0210">Decarboxylase</keyword>
<evidence type="ECO:0000256" key="4">
    <source>
        <dbReference type="ARBA" id="ARBA00023066"/>
    </source>
</evidence>
<dbReference type="EMBL" id="JBHSCW010000008">
    <property type="protein sequence ID" value="MFC4352777.1"/>
    <property type="molecule type" value="Genomic_DNA"/>
</dbReference>
<comment type="function">
    <text evidence="10">Catalyzes the decarboxylation of S-adenosylmethionine to S-adenosylmethioninamine (dcAdoMet), the propylamine donor required for the synthesis of the polyamines spermine and spermidine from the diamine putrescine.</text>
</comment>
<comment type="pathway">
    <text evidence="10">Amine and polyamine biosynthesis; S-adenosylmethioninamine biosynthesis; S-adenosylmethioninamine from S-adenosyl-L-methionine: step 1/1.</text>
</comment>
<protein>
    <recommendedName>
        <fullName evidence="10">S-adenosylmethionine decarboxylase proenzyme</fullName>
        <shortName evidence="10">AdoMetDC</shortName>
        <shortName evidence="10">SAMDC</shortName>
        <ecNumber evidence="10">4.1.1.50</ecNumber>
    </recommendedName>
    <component>
        <recommendedName>
            <fullName evidence="10">S-adenosylmethionine decarboxylase beta chain</fullName>
        </recommendedName>
    </component>
    <component>
        <recommendedName>
            <fullName evidence="10">S-adenosylmethionine decarboxylase alpha chain</fullName>
        </recommendedName>
    </component>
</protein>
<dbReference type="SUPFAM" id="SSF56276">
    <property type="entry name" value="S-adenosylmethionine decarboxylase"/>
    <property type="match status" value="1"/>
</dbReference>
<comment type="caution">
    <text evidence="12">The sequence shown here is derived from an EMBL/GenBank/DDBJ whole genome shotgun (WGS) entry which is preliminary data.</text>
</comment>
<feature type="chain" id="PRO_5044942580" description="S-adenosylmethionine decarboxylase beta chain" evidence="10">
    <location>
        <begin position="1"/>
        <end position="121"/>
    </location>
</feature>
<keyword evidence="7 10" id="KW-0456">Lyase</keyword>
<evidence type="ECO:0000256" key="9">
    <source>
        <dbReference type="ARBA" id="ARBA00023317"/>
    </source>
</evidence>
<dbReference type="InterPro" id="IPR016067">
    <property type="entry name" value="S-AdoMet_deCO2ase_core"/>
</dbReference>
<dbReference type="InterPro" id="IPR042284">
    <property type="entry name" value="AdoMetDC_N"/>
</dbReference>
<organism evidence="12 13">
    <name type="scientific">Fodinicurvata halophila</name>
    <dbReference type="NCBI Taxonomy" id="1419723"/>
    <lineage>
        <taxon>Bacteria</taxon>
        <taxon>Pseudomonadati</taxon>
        <taxon>Pseudomonadota</taxon>
        <taxon>Alphaproteobacteria</taxon>
        <taxon>Rhodospirillales</taxon>
        <taxon>Rhodovibrionaceae</taxon>
        <taxon>Fodinicurvata</taxon>
    </lineage>
</organism>
<evidence type="ECO:0000256" key="2">
    <source>
        <dbReference type="ARBA" id="ARBA00022793"/>
    </source>
</evidence>
<dbReference type="PANTHER" id="PTHR33866:SF2">
    <property type="entry name" value="S-ADENOSYLMETHIONINE DECARBOXYLASE PROENZYME"/>
    <property type="match status" value="1"/>
</dbReference>
<keyword evidence="8 10" id="KW-0704">Schiff base</keyword>
<evidence type="ECO:0000313" key="12">
    <source>
        <dbReference type="EMBL" id="MFC4352777.1"/>
    </source>
</evidence>
<gene>
    <name evidence="12" type="primary">speD</name>
    <name evidence="10" type="synonym">speH</name>
    <name evidence="12" type="ORF">ACFOW6_14590</name>
</gene>
<comment type="similarity">
    <text evidence="10">Belongs to the prokaryotic AdoMetDC family. Type 1 subfamily.</text>
</comment>
<keyword evidence="13" id="KW-1185">Reference proteome</keyword>
<feature type="active site" description="Proton donor; for catalytic activity" evidence="10">
    <location>
        <position position="142"/>
    </location>
</feature>
<comment type="PTM">
    <text evidence="10">Is synthesized initially as an inactive proenzyme. Formation of the active enzyme involves a self-maturation process in which the active site pyruvoyl group is generated from an internal serine residue via an autocatalytic post-translational modification. Two non-identical subunits are generated from the proenzyme in this reaction, and the pyruvate is formed at the N-terminus of the alpha chain, which is derived from the carboxyl end of the proenzyme. The post-translation cleavage follows an unusual pathway, termed non-hydrolytic serinolysis, in which the side chain hydroxyl group of the serine supplies its oxygen atom to form the C-terminus of the beta chain, while the remainder of the serine residue undergoes an oxidative deamination to produce ammonia and the pyruvoyl group blocking the N-terminus of the alpha chain.</text>
</comment>
<evidence type="ECO:0000256" key="5">
    <source>
        <dbReference type="ARBA" id="ARBA00023115"/>
    </source>
</evidence>
<dbReference type="PANTHER" id="PTHR33866">
    <property type="entry name" value="S-ADENOSYLMETHIONINE DECARBOXYLASE PROENZYME"/>
    <property type="match status" value="1"/>
</dbReference>
<dbReference type="Gene3D" id="3.30.360.110">
    <property type="entry name" value="S-adenosylmethionine decarboxylase domain"/>
    <property type="match status" value="1"/>
</dbReference>
<dbReference type="InterPro" id="IPR003826">
    <property type="entry name" value="AdoMetDC_fam_prok"/>
</dbReference>
<dbReference type="HAMAP" id="MF_00464">
    <property type="entry name" value="AdoMetDC_1"/>
    <property type="match status" value="1"/>
</dbReference>
<proteinExistence type="inferred from homology"/>
<comment type="subunit">
    <text evidence="10">Heterotetramer of two alpha and two beta chains arranged as a dimer of alpha/beta heterodimers.</text>
</comment>
<keyword evidence="5 10" id="KW-0620">Polyamine biosynthesis</keyword>
<feature type="region of interest" description="Disordered" evidence="11">
    <location>
        <begin position="1"/>
        <end position="31"/>
    </location>
</feature>
<evidence type="ECO:0000256" key="8">
    <source>
        <dbReference type="ARBA" id="ARBA00023270"/>
    </source>
</evidence>
<feature type="site" description="Cleavage (non-hydrolytic); by autolysis" evidence="10">
    <location>
        <begin position="121"/>
        <end position="122"/>
    </location>
</feature>
<dbReference type="GO" id="GO:0004014">
    <property type="term" value="F:adenosylmethionine decarboxylase activity"/>
    <property type="evidence" value="ECO:0007669"/>
    <property type="project" value="UniProtKB-EC"/>
</dbReference>
<dbReference type="NCBIfam" id="TIGR03330">
    <property type="entry name" value="SAM_DCase_Bsu"/>
    <property type="match status" value="1"/>
</dbReference>
<sequence>MKTLTALSESVMDLDLRTPDPETEQENPHTGVANDVHADGSRIGSQFDENRLDHFIEKDGQRFAGTHLIIDLWDASRLDELGHVEESLRRATEAAGATLLNIDLHYFTPNGGVSGVAVLAESHISIHTWPECGYAAIDIFMCGDAEPSRAISVLETSFTPGSIEVGEHRRGVLG</sequence>
<evidence type="ECO:0000256" key="3">
    <source>
        <dbReference type="ARBA" id="ARBA00022813"/>
    </source>
</evidence>
<keyword evidence="3 10" id="KW-0068">Autocatalytic cleavage</keyword>
<feature type="active site" description="Schiff-base intermediate with substrate; via pyruvic acid" evidence="10">
    <location>
        <position position="122"/>
    </location>
</feature>